<evidence type="ECO:0000313" key="3">
    <source>
        <dbReference type="Proteomes" id="UP000001683"/>
    </source>
</evidence>
<dbReference type="NCBIfam" id="TIGR03915">
    <property type="entry name" value="SAM_7_link_chp"/>
    <property type="match status" value="1"/>
</dbReference>
<gene>
    <name evidence="2" type="ordered locus">Nther_0924</name>
</gene>
<dbReference type="Pfam" id="PF13566">
    <property type="entry name" value="DUF4130"/>
    <property type="match status" value="1"/>
</dbReference>
<reference evidence="2 3" key="1">
    <citation type="submission" date="2008-04" db="EMBL/GenBank/DDBJ databases">
        <title>Complete sequence of chromosome of Natranaerobius thermophilus JW/NM-WN-LF.</title>
        <authorList>
            <consortium name="US DOE Joint Genome Institute"/>
            <person name="Copeland A."/>
            <person name="Lucas S."/>
            <person name="Lapidus A."/>
            <person name="Glavina del Rio T."/>
            <person name="Dalin E."/>
            <person name="Tice H."/>
            <person name="Bruce D."/>
            <person name="Goodwin L."/>
            <person name="Pitluck S."/>
            <person name="Chertkov O."/>
            <person name="Brettin T."/>
            <person name="Detter J.C."/>
            <person name="Han C."/>
            <person name="Kuske C.R."/>
            <person name="Schmutz J."/>
            <person name="Larimer F."/>
            <person name="Land M."/>
            <person name="Hauser L."/>
            <person name="Kyrpides N."/>
            <person name="Lykidis A."/>
            <person name="Mesbah N.M."/>
            <person name="Wiegel J."/>
        </authorList>
    </citation>
    <scope>NUCLEOTIDE SEQUENCE [LARGE SCALE GENOMIC DNA]</scope>
    <source>
        <strain evidence="3">ATCC BAA-1301 / DSM 18059 / JW/NM-WN-LF</strain>
    </source>
</reference>
<dbReference type="eggNOG" id="COG1573">
    <property type="taxonomic scope" value="Bacteria"/>
</dbReference>
<sequence length="251" mass="29802">MHSVTYYIYDGTYEGLLTSLYYVFKSSENTPKIVPSGTNLSQELFAEYKNVTTHQQLAKTMTEKINSKISKRALSKIYYAFLSEIEGIETSIYHYLKLGFQKGNQVDEMLSEHSVHTVNQLSQKVSRERHRMLGFLRFKKLQSGVYYAPMEPDHNILTLIAPHFKKRLADQSWIIHDKRRDKCALYNGKSLIYTTDNLPANKLLEHKEEEQFQNMWKQYFRHVSIPERQNLKLQQQFLPKKYWKYLTEKNQ</sequence>
<accession>B2A8E5</accession>
<evidence type="ECO:0000259" key="1">
    <source>
        <dbReference type="Pfam" id="PF13566"/>
    </source>
</evidence>
<dbReference type="AlphaFoldDB" id="B2A8E5"/>
<name>B2A8E5_NATTJ</name>
<reference evidence="2 3" key="2">
    <citation type="journal article" date="2011" name="J. Bacteriol.">
        <title>Complete genome sequence of the anaerobic, halophilic alkalithermophile Natranaerobius thermophilus JW/NM-WN-LF.</title>
        <authorList>
            <person name="Zhao B."/>
            <person name="Mesbah N.M."/>
            <person name="Dalin E."/>
            <person name="Goodwin L."/>
            <person name="Nolan M."/>
            <person name="Pitluck S."/>
            <person name="Chertkov O."/>
            <person name="Brettin T.S."/>
            <person name="Han J."/>
            <person name="Larimer F.W."/>
            <person name="Land M.L."/>
            <person name="Hauser L."/>
            <person name="Kyrpides N."/>
            <person name="Wiegel J."/>
        </authorList>
    </citation>
    <scope>NUCLEOTIDE SEQUENCE [LARGE SCALE GENOMIC DNA]</scope>
    <source>
        <strain evidence="3">ATCC BAA-1301 / DSM 18059 / JW/NM-WN-LF</strain>
    </source>
</reference>
<dbReference type="InParanoid" id="B2A8E5"/>
<dbReference type="OrthoDB" id="5290748at2"/>
<dbReference type="EMBL" id="CP001034">
    <property type="protein sequence ID" value="ACB84509.1"/>
    <property type="molecule type" value="Genomic_DNA"/>
</dbReference>
<dbReference type="InterPro" id="IPR023875">
    <property type="entry name" value="DNA_repair_put"/>
</dbReference>
<feature type="domain" description="DUF4130" evidence="1">
    <location>
        <begin position="88"/>
        <end position="248"/>
    </location>
</feature>
<keyword evidence="3" id="KW-1185">Reference proteome</keyword>
<dbReference type="RefSeq" id="WP_012447387.1">
    <property type="nucleotide sequence ID" value="NC_010718.1"/>
</dbReference>
<protein>
    <recommendedName>
        <fullName evidence="1">DUF4130 domain-containing protein</fullName>
    </recommendedName>
</protein>
<evidence type="ECO:0000313" key="2">
    <source>
        <dbReference type="EMBL" id="ACB84509.1"/>
    </source>
</evidence>
<dbReference type="HOGENOM" id="CLU_068835_1_0_9"/>
<proteinExistence type="predicted"/>
<dbReference type="Proteomes" id="UP000001683">
    <property type="component" value="Chromosome"/>
</dbReference>
<dbReference type="STRING" id="457570.Nther_0924"/>
<dbReference type="InterPro" id="IPR025404">
    <property type="entry name" value="DUF4130"/>
</dbReference>
<dbReference type="KEGG" id="nth:Nther_0924"/>
<organism evidence="2 3">
    <name type="scientific">Natranaerobius thermophilus (strain ATCC BAA-1301 / DSM 18059 / JW/NM-WN-LF)</name>
    <dbReference type="NCBI Taxonomy" id="457570"/>
    <lineage>
        <taxon>Bacteria</taxon>
        <taxon>Bacillati</taxon>
        <taxon>Bacillota</taxon>
        <taxon>Clostridia</taxon>
        <taxon>Natranaerobiales</taxon>
        <taxon>Natranaerobiaceae</taxon>
        <taxon>Natranaerobius</taxon>
    </lineage>
</organism>